<reference evidence="5" key="1">
    <citation type="journal article" date="2020" name="mSystems">
        <title>Genome- and Community-Level Interaction Insights into Carbon Utilization and Element Cycling Functions of Hydrothermarchaeota in Hydrothermal Sediment.</title>
        <authorList>
            <person name="Zhou Z."/>
            <person name="Liu Y."/>
            <person name="Xu W."/>
            <person name="Pan J."/>
            <person name="Luo Z.H."/>
            <person name="Li M."/>
        </authorList>
    </citation>
    <scope>NUCLEOTIDE SEQUENCE [LARGE SCALE GENOMIC DNA]</scope>
    <source>
        <strain evidence="5">SpSt-1019</strain>
    </source>
</reference>
<sequence>MIEKFENTNASISKRVEGMISKMTLEEKILQMMNNSPAIPRLNVSKYNWWNECLHGVARNGIATVFPQAIGMAASFDDELLYKVATAISDEARAKYHELVKQGDMNHGLDFWSPNINIFRDPRWGRGQETYGEDPYLTSRIGVAFVNGLQGNDPKYLKVIATPKHFAVHSGPESKRHGFDAEVSEKDLRETYLVAFKACIKEGKAASIMGAYNRVNGEPCCASPTLLQKILRDEWEFDGYVVSDCGAIDDIYRGHKLVNSPEEAAALAVRNGCDLECGQTYNYLLEAVKKGFISETEIDIAIKRLFTARFRLGMFDPPEAVRYAQIPYEINDSKAHRQLALKMAKESIVLIKNANSLLPLNKSIKSISVIGPNAYDFTILRGNYYGDSSKYVTILDGIRDKISSKTKLYYTKGCDLIGNDEIGFSEAVSMAKRSDVVIMCMGLSQVLEGEEGELSFNKEGDRKNLDLPEIQEKLVKTIYAIGKPIILVLTNGSPLTINWAQDHISAIIEAWYPGEEGGNAIADVIFGNYNPSGRLPVTFVKSIDQLPPFENYSMQGRTYRYMNEEPLYPFGYGLSYTKFEYKNLKIEPEKLRIGKNVKISIEIKNIGNQSGDEVVQLYLKDLDASTIIPHYELKGFKRIHINSGQTRRVTFNLIPRQMALIDNEGRCILEPGKFKVMIGGSQPDKRSLELTGQKIVDGEFELVGQFIEIEY</sequence>
<evidence type="ECO:0000256" key="3">
    <source>
        <dbReference type="ARBA" id="ARBA00022801"/>
    </source>
</evidence>
<comment type="similarity">
    <text evidence="1">Belongs to the glycosyl hydrolase 3 family.</text>
</comment>
<dbReference type="Pfam" id="PF01915">
    <property type="entry name" value="Glyco_hydro_3_C"/>
    <property type="match status" value="1"/>
</dbReference>
<dbReference type="GO" id="GO:0046556">
    <property type="term" value="F:alpha-L-arabinofuranosidase activity"/>
    <property type="evidence" value="ECO:0007669"/>
    <property type="project" value="TreeGrafter"/>
</dbReference>
<evidence type="ECO:0000259" key="4">
    <source>
        <dbReference type="SMART" id="SM01217"/>
    </source>
</evidence>
<dbReference type="SMART" id="SM01217">
    <property type="entry name" value="Fn3_like"/>
    <property type="match status" value="1"/>
</dbReference>
<dbReference type="SUPFAM" id="SSF51445">
    <property type="entry name" value="(Trans)glycosidases"/>
    <property type="match status" value="1"/>
</dbReference>
<dbReference type="SUPFAM" id="SSF52279">
    <property type="entry name" value="Beta-D-glucan exohydrolase, C-terminal domain"/>
    <property type="match status" value="1"/>
</dbReference>
<dbReference type="Pfam" id="PF00933">
    <property type="entry name" value="Glyco_hydro_3"/>
    <property type="match status" value="1"/>
</dbReference>
<gene>
    <name evidence="5" type="ORF">ENL70_03225</name>
</gene>
<dbReference type="GO" id="GO:0009044">
    <property type="term" value="F:xylan 1,4-beta-xylosidase activity"/>
    <property type="evidence" value="ECO:0007669"/>
    <property type="project" value="InterPro"/>
</dbReference>
<organism evidence="5">
    <name type="scientific">Thermodesulfobium narugense</name>
    <dbReference type="NCBI Taxonomy" id="184064"/>
    <lineage>
        <taxon>Bacteria</taxon>
        <taxon>Pseudomonadati</taxon>
        <taxon>Thermodesulfobiota</taxon>
        <taxon>Thermodesulfobiia</taxon>
        <taxon>Thermodesulfobiales</taxon>
        <taxon>Thermodesulfobiaceae</taxon>
        <taxon>Thermodesulfobium</taxon>
    </lineage>
</organism>
<keyword evidence="2" id="KW-0732">Signal</keyword>
<comment type="caution">
    <text evidence="5">The sequence shown here is derived from an EMBL/GenBank/DDBJ whole genome shotgun (WGS) entry which is preliminary data.</text>
</comment>
<dbReference type="FunFam" id="2.60.40.10:FF:000495">
    <property type="entry name" value="Periplasmic beta-glucosidase"/>
    <property type="match status" value="1"/>
</dbReference>
<dbReference type="GO" id="GO:0008422">
    <property type="term" value="F:beta-glucosidase activity"/>
    <property type="evidence" value="ECO:0007669"/>
    <property type="project" value="UniProtKB-ARBA"/>
</dbReference>
<feature type="domain" description="Fibronectin type III-like" evidence="4">
    <location>
        <begin position="613"/>
        <end position="682"/>
    </location>
</feature>
<accession>A0A7C5P7X8</accession>
<dbReference type="Gene3D" id="3.20.20.300">
    <property type="entry name" value="Glycoside hydrolase, family 3, N-terminal domain"/>
    <property type="match status" value="1"/>
</dbReference>
<dbReference type="PRINTS" id="PR00133">
    <property type="entry name" value="GLHYDRLASE3"/>
</dbReference>
<dbReference type="GO" id="GO:0045493">
    <property type="term" value="P:xylan catabolic process"/>
    <property type="evidence" value="ECO:0007669"/>
    <property type="project" value="InterPro"/>
</dbReference>
<dbReference type="FunFam" id="3.40.50.1700:FF:000009">
    <property type="entry name" value="Periplasmic beta-glucosidase"/>
    <property type="match status" value="1"/>
</dbReference>
<keyword evidence="3 5" id="KW-0378">Hydrolase</keyword>
<dbReference type="AlphaFoldDB" id="A0A7C5P7X8"/>
<name>A0A7C5P7X8_9BACT</name>
<dbReference type="InterPro" id="IPR013783">
    <property type="entry name" value="Ig-like_fold"/>
</dbReference>
<dbReference type="InterPro" id="IPR002772">
    <property type="entry name" value="Glyco_hydro_3_C"/>
</dbReference>
<dbReference type="InterPro" id="IPR001764">
    <property type="entry name" value="Glyco_hydro_3_N"/>
</dbReference>
<evidence type="ECO:0000256" key="1">
    <source>
        <dbReference type="ARBA" id="ARBA00005336"/>
    </source>
</evidence>
<dbReference type="InterPro" id="IPR036881">
    <property type="entry name" value="Glyco_hydro_3_C_sf"/>
</dbReference>
<evidence type="ECO:0000256" key="2">
    <source>
        <dbReference type="ARBA" id="ARBA00022729"/>
    </source>
</evidence>
<dbReference type="Gene3D" id="3.40.50.1700">
    <property type="entry name" value="Glycoside hydrolase family 3 C-terminal domain"/>
    <property type="match status" value="1"/>
</dbReference>
<dbReference type="PANTHER" id="PTHR42721">
    <property type="entry name" value="SUGAR HYDROLASE-RELATED"/>
    <property type="match status" value="1"/>
</dbReference>
<dbReference type="InterPro" id="IPR026891">
    <property type="entry name" value="Fn3-like"/>
</dbReference>
<dbReference type="GO" id="GO:0031222">
    <property type="term" value="P:arabinan catabolic process"/>
    <property type="evidence" value="ECO:0007669"/>
    <property type="project" value="TreeGrafter"/>
</dbReference>
<dbReference type="PANTHER" id="PTHR42721:SF3">
    <property type="entry name" value="BETA-D-XYLOSIDASE 5-RELATED"/>
    <property type="match status" value="1"/>
</dbReference>
<evidence type="ECO:0000313" key="5">
    <source>
        <dbReference type="EMBL" id="HHI65545.1"/>
    </source>
</evidence>
<dbReference type="Pfam" id="PF14310">
    <property type="entry name" value="Fn3-like"/>
    <property type="match status" value="1"/>
</dbReference>
<dbReference type="EMBL" id="DRUY01000112">
    <property type="protein sequence ID" value="HHI65545.1"/>
    <property type="molecule type" value="Genomic_DNA"/>
</dbReference>
<dbReference type="InterPro" id="IPR017853">
    <property type="entry name" value="GH"/>
</dbReference>
<dbReference type="InterPro" id="IPR036962">
    <property type="entry name" value="Glyco_hydro_3_N_sf"/>
</dbReference>
<dbReference type="InterPro" id="IPR044993">
    <property type="entry name" value="BXL"/>
</dbReference>
<proteinExistence type="inferred from homology"/>
<protein>
    <submittedName>
        <fullName evidence="5">Glycoside hydrolase family 3 protein</fullName>
    </submittedName>
</protein>
<dbReference type="Gene3D" id="2.60.40.10">
    <property type="entry name" value="Immunoglobulins"/>
    <property type="match status" value="1"/>
</dbReference>